<proteinExistence type="predicted"/>
<organism evidence="1 2">
    <name type="scientific">Dentiscutata erythropus</name>
    <dbReference type="NCBI Taxonomy" id="1348616"/>
    <lineage>
        <taxon>Eukaryota</taxon>
        <taxon>Fungi</taxon>
        <taxon>Fungi incertae sedis</taxon>
        <taxon>Mucoromycota</taxon>
        <taxon>Glomeromycotina</taxon>
        <taxon>Glomeromycetes</taxon>
        <taxon>Diversisporales</taxon>
        <taxon>Gigasporaceae</taxon>
        <taxon>Dentiscutata</taxon>
    </lineage>
</organism>
<evidence type="ECO:0000313" key="1">
    <source>
        <dbReference type="EMBL" id="CAG8683502.1"/>
    </source>
</evidence>
<feature type="non-terminal residue" evidence="1">
    <location>
        <position position="57"/>
    </location>
</feature>
<comment type="caution">
    <text evidence="1">The sequence shown here is derived from an EMBL/GenBank/DDBJ whole genome shotgun (WGS) entry which is preliminary data.</text>
</comment>
<dbReference type="AlphaFoldDB" id="A0A9N9EMT0"/>
<dbReference type="Proteomes" id="UP000789405">
    <property type="component" value="Unassembled WGS sequence"/>
</dbReference>
<dbReference type="EMBL" id="CAJVPY010007628">
    <property type="protein sequence ID" value="CAG8683502.1"/>
    <property type="molecule type" value="Genomic_DNA"/>
</dbReference>
<evidence type="ECO:0000313" key="2">
    <source>
        <dbReference type="Proteomes" id="UP000789405"/>
    </source>
</evidence>
<accession>A0A9N9EMT0</accession>
<reference evidence="1" key="1">
    <citation type="submission" date="2021-06" db="EMBL/GenBank/DDBJ databases">
        <authorList>
            <person name="Kallberg Y."/>
            <person name="Tangrot J."/>
            <person name="Rosling A."/>
        </authorList>
    </citation>
    <scope>NUCLEOTIDE SEQUENCE</scope>
    <source>
        <strain evidence="1">MA453B</strain>
    </source>
</reference>
<protein>
    <submittedName>
        <fullName evidence="1">28772_t:CDS:1</fullName>
    </submittedName>
</protein>
<name>A0A9N9EMT0_9GLOM</name>
<keyword evidence="2" id="KW-1185">Reference proteome</keyword>
<gene>
    <name evidence="1" type="ORF">DERYTH_LOCUS11954</name>
</gene>
<sequence length="57" mass="6792">MQSKSEITISYNGTIENYSIKSLDERYTNGRNFEVEVYNFLKRKEYYVTLSDSHPMT</sequence>